<reference evidence="12 13" key="1">
    <citation type="submission" date="2018-08" db="EMBL/GenBank/DDBJ databases">
        <title>Flavobacterium tibetense sp. nov., isolated from a wetland YonghuCo on Tibetan Plateau.</title>
        <authorList>
            <person name="Phurbu D."/>
            <person name="Lu H."/>
            <person name="Xing P."/>
        </authorList>
    </citation>
    <scope>NUCLEOTIDE SEQUENCE [LARGE SCALE GENOMIC DNA]</scope>
    <source>
        <strain evidence="12 13">DJC</strain>
    </source>
</reference>
<evidence type="ECO:0000256" key="7">
    <source>
        <dbReference type="ARBA" id="ARBA00023125"/>
    </source>
</evidence>
<feature type="domain" description="RNA polymerase sigma factor 54 core-binding" evidence="11">
    <location>
        <begin position="92"/>
        <end position="272"/>
    </location>
</feature>
<evidence type="ECO:0000313" key="12">
    <source>
        <dbReference type="EMBL" id="RGP36366.1"/>
    </source>
</evidence>
<gene>
    <name evidence="12" type="ORF">D1012_14260</name>
</gene>
<dbReference type="RefSeq" id="WP_118153463.1">
    <property type="nucleotide sequence ID" value="NZ_QWEY01000008.1"/>
</dbReference>
<evidence type="ECO:0000259" key="11">
    <source>
        <dbReference type="Pfam" id="PF04963"/>
    </source>
</evidence>
<dbReference type="PANTHER" id="PTHR32248:SF4">
    <property type="entry name" value="RNA POLYMERASE SIGMA-54 FACTOR"/>
    <property type="match status" value="1"/>
</dbReference>
<evidence type="ECO:0000256" key="4">
    <source>
        <dbReference type="ARBA" id="ARBA00022695"/>
    </source>
</evidence>
<evidence type="ECO:0000256" key="9">
    <source>
        <dbReference type="PIRNR" id="PIRNR000774"/>
    </source>
</evidence>
<dbReference type="PROSITE" id="PS00717">
    <property type="entry name" value="SIGMA54_1"/>
    <property type="match status" value="1"/>
</dbReference>
<dbReference type="Proteomes" id="UP000284547">
    <property type="component" value="Unassembled WGS sequence"/>
</dbReference>
<dbReference type="PRINTS" id="PR00045">
    <property type="entry name" value="SIGMA54FCT"/>
</dbReference>
<keyword evidence="4 9" id="KW-0548">Nucleotidyltransferase</keyword>
<protein>
    <recommendedName>
        <fullName evidence="9">RNA polymerase sigma-54 factor</fullName>
    </recommendedName>
</protein>
<keyword evidence="8 9" id="KW-0804">Transcription</keyword>
<keyword evidence="7 9" id="KW-0238">DNA-binding</keyword>
<keyword evidence="13" id="KW-1185">Reference proteome</keyword>
<dbReference type="InterPro" id="IPR007046">
    <property type="entry name" value="RNA_pol_sigma_54_core-bd"/>
</dbReference>
<evidence type="ECO:0000313" key="13">
    <source>
        <dbReference type="Proteomes" id="UP000284547"/>
    </source>
</evidence>
<dbReference type="Gene3D" id="1.10.10.60">
    <property type="entry name" value="Homeodomain-like"/>
    <property type="match status" value="1"/>
</dbReference>
<keyword evidence="3 9" id="KW-0808">Transferase</keyword>
<dbReference type="GO" id="GO:0016987">
    <property type="term" value="F:sigma factor activity"/>
    <property type="evidence" value="ECO:0007669"/>
    <property type="project" value="UniProtKB-KW"/>
</dbReference>
<sequence length="436" mass="46437">MIGIDLGLKQRTSLAITPVLREAIGFMVMSNAELSARLADLAQTGAVLKVVVGAEAYNWFSLLRQISPPTSGRHCQPPDVHFGPGGFDAERLPQSDAGLIAHVESQLSLLVRDREDRRIAQSFLLALEPSGWLSASLAEIAADAGCSVARAELVLRQLQAAEPTGLFARSLAECLTLQAEEQGCLTPAFAALLRNLPLLAAGETEALAAACACGDDMVLDMTRTLRRMNPKPGAAFAEASVVGRPCDLILRRDDDGWLLELNAQTVPALRLESGTDTPIHALREARALIQAVERRNATVLTIATEIITRQDAFLRGHAPLAPLTINDLASATGLHRSTVSRATAALTLSLPNRTLGLRSLLCASAPAARQQEGPLSVQAVLDLMRALVAKEDAANPLTDEALAKLLLPEGAALARRTVVKYRKLAGIPARAVRRDA</sequence>
<accession>A0A411YZZ0</accession>
<dbReference type="Pfam" id="PF04963">
    <property type="entry name" value="Sigma54_CBD"/>
    <property type="match status" value="1"/>
</dbReference>
<dbReference type="GO" id="GO:0006352">
    <property type="term" value="P:DNA-templated transcription initiation"/>
    <property type="evidence" value="ECO:0007669"/>
    <property type="project" value="InterPro"/>
</dbReference>
<dbReference type="InterPro" id="IPR007634">
    <property type="entry name" value="RNA_pol_sigma_54_DNA-bd"/>
</dbReference>
<dbReference type="GO" id="GO:0003677">
    <property type="term" value="F:DNA binding"/>
    <property type="evidence" value="ECO:0007669"/>
    <property type="project" value="UniProtKB-KW"/>
</dbReference>
<dbReference type="EMBL" id="QWEY01000008">
    <property type="protein sequence ID" value="RGP36366.1"/>
    <property type="molecule type" value="Genomic_DNA"/>
</dbReference>
<comment type="caution">
    <text evidence="12">The sequence shown here is derived from an EMBL/GenBank/DDBJ whole genome shotgun (WGS) entry which is preliminary data.</text>
</comment>
<keyword evidence="5 9" id="KW-0805">Transcription regulation</keyword>
<name>A0A411YZZ0_9RHOB</name>
<keyword evidence="6 9" id="KW-0731">Sigma factor</keyword>
<dbReference type="Gene3D" id="1.10.10.1330">
    <property type="entry name" value="RNA polymerase sigma-54 factor, core-binding domain"/>
    <property type="match status" value="1"/>
</dbReference>
<evidence type="ECO:0000256" key="8">
    <source>
        <dbReference type="ARBA" id="ARBA00023163"/>
    </source>
</evidence>
<dbReference type="PANTHER" id="PTHR32248">
    <property type="entry name" value="RNA POLYMERASE SIGMA-54 FACTOR"/>
    <property type="match status" value="1"/>
</dbReference>
<organism evidence="12 13">
    <name type="scientific">Pseudotabrizicola alkalilacus</name>
    <dbReference type="NCBI Taxonomy" id="2305252"/>
    <lineage>
        <taxon>Bacteria</taxon>
        <taxon>Pseudomonadati</taxon>
        <taxon>Pseudomonadota</taxon>
        <taxon>Alphaproteobacteria</taxon>
        <taxon>Rhodobacterales</taxon>
        <taxon>Paracoccaceae</taxon>
        <taxon>Pseudotabrizicola</taxon>
    </lineage>
</organism>
<dbReference type="GO" id="GO:0001216">
    <property type="term" value="F:DNA-binding transcription activator activity"/>
    <property type="evidence" value="ECO:0007669"/>
    <property type="project" value="InterPro"/>
</dbReference>
<dbReference type="GO" id="GO:0016779">
    <property type="term" value="F:nucleotidyltransferase activity"/>
    <property type="evidence" value="ECO:0007669"/>
    <property type="project" value="UniProtKB-KW"/>
</dbReference>
<keyword evidence="2 9" id="KW-0240">DNA-directed RNA polymerase</keyword>
<dbReference type="OrthoDB" id="9814402at2"/>
<evidence type="ECO:0000256" key="3">
    <source>
        <dbReference type="ARBA" id="ARBA00022679"/>
    </source>
</evidence>
<dbReference type="AlphaFoldDB" id="A0A411YZZ0"/>
<comment type="function">
    <text evidence="9">Sigma factors are initiation factors that promote the attachment of RNA polymerase to specific initiation sites and are then released.</text>
</comment>
<dbReference type="InterPro" id="IPR000394">
    <property type="entry name" value="RNA_pol_sigma_54"/>
</dbReference>
<evidence type="ECO:0000256" key="2">
    <source>
        <dbReference type="ARBA" id="ARBA00022478"/>
    </source>
</evidence>
<dbReference type="PROSITE" id="PS50044">
    <property type="entry name" value="SIGMA54_3"/>
    <property type="match status" value="1"/>
</dbReference>
<dbReference type="PIRSF" id="PIRSF000774">
    <property type="entry name" value="RpoN"/>
    <property type="match status" value="1"/>
</dbReference>
<dbReference type="InterPro" id="IPR038709">
    <property type="entry name" value="RpoN_core-bd_sf"/>
</dbReference>
<evidence type="ECO:0000256" key="6">
    <source>
        <dbReference type="ARBA" id="ARBA00023082"/>
    </source>
</evidence>
<evidence type="ECO:0000256" key="5">
    <source>
        <dbReference type="ARBA" id="ARBA00023015"/>
    </source>
</evidence>
<evidence type="ECO:0000259" key="10">
    <source>
        <dbReference type="Pfam" id="PF04552"/>
    </source>
</evidence>
<dbReference type="Pfam" id="PF04552">
    <property type="entry name" value="Sigma54_DBD"/>
    <property type="match status" value="1"/>
</dbReference>
<proteinExistence type="inferred from homology"/>
<dbReference type="GO" id="GO:0000428">
    <property type="term" value="C:DNA-directed RNA polymerase complex"/>
    <property type="evidence" value="ECO:0007669"/>
    <property type="project" value="UniProtKB-KW"/>
</dbReference>
<feature type="domain" description="RNA polymerase sigma factor 54 DNA-binding" evidence="10">
    <location>
        <begin position="281"/>
        <end position="434"/>
    </location>
</feature>
<evidence type="ECO:0000256" key="1">
    <source>
        <dbReference type="ARBA" id="ARBA00008798"/>
    </source>
</evidence>
<comment type="similarity">
    <text evidence="1 9">Belongs to the sigma-54 factor family.</text>
</comment>